<organism evidence="10">
    <name type="scientific">Triticum aestivum</name>
    <name type="common">Wheat</name>
    <dbReference type="NCBI Taxonomy" id="4565"/>
    <lineage>
        <taxon>Eukaryota</taxon>
        <taxon>Viridiplantae</taxon>
        <taxon>Streptophyta</taxon>
        <taxon>Embryophyta</taxon>
        <taxon>Tracheophyta</taxon>
        <taxon>Spermatophyta</taxon>
        <taxon>Magnoliopsida</taxon>
        <taxon>Liliopsida</taxon>
        <taxon>Poales</taxon>
        <taxon>Poaceae</taxon>
        <taxon>BOP clade</taxon>
        <taxon>Pooideae</taxon>
        <taxon>Triticodae</taxon>
        <taxon>Triticeae</taxon>
        <taxon>Triticinae</taxon>
        <taxon>Triticum</taxon>
    </lineage>
</organism>
<evidence type="ECO:0000256" key="7">
    <source>
        <dbReference type="PROSITE-ProRule" id="PRU00023"/>
    </source>
</evidence>
<dbReference type="SMR" id="A0A3B6PTA9"/>
<dbReference type="GeneID" id="123135234"/>
<reference evidence="10" key="1">
    <citation type="submission" date="2018-08" db="EMBL/GenBank/DDBJ databases">
        <authorList>
            <person name="Rossello M."/>
        </authorList>
    </citation>
    <scope>NUCLEOTIDE SEQUENCE [LARGE SCALE GENOMIC DNA]</scope>
    <source>
        <strain evidence="10">cv. Chinese Spring</strain>
    </source>
</reference>
<keyword evidence="5 7" id="KW-0040">ANK repeat</keyword>
<dbReference type="PANTHER" id="PTHR24186">
    <property type="entry name" value="PROTEIN PHOSPHATASE 1 REGULATORY SUBUNIT"/>
    <property type="match status" value="1"/>
</dbReference>
<dbReference type="Gene3D" id="1.25.40.20">
    <property type="entry name" value="Ankyrin repeat-containing domain"/>
    <property type="match status" value="3"/>
</dbReference>
<dbReference type="Gramene" id="TraesCAD_scaffold_022025_01G000100.1">
    <property type="protein sequence ID" value="TraesCAD_scaffold_022025_01G000100.1"/>
    <property type="gene ID" value="TraesCAD_scaffold_022025_01G000100"/>
</dbReference>
<dbReference type="InterPro" id="IPR002110">
    <property type="entry name" value="Ankyrin_rpt"/>
</dbReference>
<dbReference type="PANTHER" id="PTHR24186:SF50">
    <property type="entry name" value="ANKYRIN REPEAT-CONTAINING PROTEIN ITN1-LIKE ISOFORM X1"/>
    <property type="match status" value="1"/>
</dbReference>
<dbReference type="GO" id="GO:0016020">
    <property type="term" value="C:membrane"/>
    <property type="evidence" value="ECO:0000318"/>
    <property type="project" value="GO_Central"/>
</dbReference>
<feature type="repeat" description="ANK" evidence="7">
    <location>
        <begin position="161"/>
        <end position="183"/>
    </location>
</feature>
<dbReference type="Gramene" id="TraesCS6B02G461800.1">
    <property type="protein sequence ID" value="TraesCS6B02G461800.1"/>
    <property type="gene ID" value="TraesCS6B02G461800"/>
</dbReference>
<feature type="repeat" description="ANK" evidence="7">
    <location>
        <begin position="416"/>
        <end position="449"/>
    </location>
</feature>
<evidence type="ECO:0000256" key="3">
    <source>
        <dbReference type="ARBA" id="ARBA00022737"/>
    </source>
</evidence>
<protein>
    <recommendedName>
        <fullName evidence="9">PGG domain-containing protein</fullName>
    </recommendedName>
</protein>
<dbReference type="Pfam" id="PF12796">
    <property type="entry name" value="Ank_2"/>
    <property type="match status" value="1"/>
</dbReference>
<name>A0A3B6PTA9_WHEAT</name>
<evidence type="ECO:0000256" key="1">
    <source>
        <dbReference type="ARBA" id="ARBA00004141"/>
    </source>
</evidence>
<dbReference type="Pfam" id="PF13857">
    <property type="entry name" value="Ank_5"/>
    <property type="match status" value="1"/>
</dbReference>
<feature type="domain" description="PGG" evidence="9">
    <location>
        <begin position="514"/>
        <end position="625"/>
    </location>
</feature>
<evidence type="ECO:0000259" key="9">
    <source>
        <dbReference type="Pfam" id="PF13962"/>
    </source>
</evidence>
<dbReference type="STRING" id="4565.A0A3B6PTA9"/>
<dbReference type="Gramene" id="TraesCS6B03G1276900.1">
    <property type="protein sequence ID" value="TraesCS6B03G1276900.1.CDS"/>
    <property type="gene ID" value="TraesCS6B03G1276900"/>
</dbReference>
<dbReference type="Pfam" id="PF13962">
    <property type="entry name" value="PGG"/>
    <property type="match status" value="1"/>
</dbReference>
<gene>
    <name evidence="10" type="primary">LOC123135234</name>
</gene>
<dbReference type="Gramene" id="TraesCLE_scaffold_051237_01G000100.1">
    <property type="protein sequence ID" value="TraesCLE_scaffold_051237_01G000100.1"/>
    <property type="gene ID" value="TraesCLE_scaffold_051237_01G000100"/>
</dbReference>
<dbReference type="PROSITE" id="PS50088">
    <property type="entry name" value="ANK_REPEAT"/>
    <property type="match status" value="2"/>
</dbReference>
<dbReference type="PROSITE" id="PS50297">
    <property type="entry name" value="ANK_REP_REGION"/>
    <property type="match status" value="1"/>
</dbReference>
<feature type="transmembrane region" description="Helical" evidence="8">
    <location>
        <begin position="669"/>
        <end position="687"/>
    </location>
</feature>
<dbReference type="Gramene" id="TraesPARA_EIv1.0_2117840.1">
    <property type="protein sequence ID" value="TraesPARA_EIv1.0_2117840.1.CDS"/>
    <property type="gene ID" value="TraesPARA_EIv1.0_2117840"/>
</dbReference>
<dbReference type="SUPFAM" id="SSF48403">
    <property type="entry name" value="Ankyrin repeat"/>
    <property type="match status" value="1"/>
</dbReference>
<accession>A0A3B6PTA9</accession>
<keyword evidence="4 8" id="KW-1133">Transmembrane helix</keyword>
<feature type="transmembrane region" description="Helical" evidence="8">
    <location>
        <begin position="522"/>
        <end position="541"/>
    </location>
</feature>
<dbReference type="SMART" id="SM00248">
    <property type="entry name" value="ANK"/>
    <property type="match status" value="7"/>
</dbReference>
<evidence type="ECO:0000313" key="10">
    <source>
        <dbReference type="EnsemblPlants" id="TraesCS6B02G461800.1"/>
    </source>
</evidence>
<dbReference type="InterPro" id="IPR026961">
    <property type="entry name" value="PGG_dom"/>
</dbReference>
<dbReference type="Gramene" id="TraesROB_scaffold_004391_01G000300.1">
    <property type="protein sequence ID" value="TraesROB_scaffold_004391_01G000300.1"/>
    <property type="gene ID" value="TraesROB_scaffold_004391_01G000300"/>
</dbReference>
<reference evidence="10" key="2">
    <citation type="submission" date="2018-10" db="UniProtKB">
        <authorList>
            <consortium name="EnsemblPlants"/>
        </authorList>
    </citation>
    <scope>IDENTIFICATION</scope>
</reference>
<keyword evidence="2 8" id="KW-0812">Transmembrane</keyword>
<evidence type="ECO:0000256" key="2">
    <source>
        <dbReference type="ARBA" id="ARBA00022692"/>
    </source>
</evidence>
<keyword evidence="11" id="KW-1185">Reference proteome</keyword>
<dbReference type="InterPro" id="IPR036770">
    <property type="entry name" value="Ankyrin_rpt-contain_sf"/>
</dbReference>
<evidence type="ECO:0000256" key="8">
    <source>
        <dbReference type="SAM" id="Phobius"/>
    </source>
</evidence>
<comment type="subcellular location">
    <subcellularLocation>
        <location evidence="1">Membrane</location>
        <topology evidence="1">Multi-pass membrane protein</topology>
    </subcellularLocation>
</comment>
<evidence type="ECO:0000256" key="5">
    <source>
        <dbReference type="ARBA" id="ARBA00023043"/>
    </source>
</evidence>
<proteinExistence type="predicted"/>
<feature type="transmembrane region" description="Helical" evidence="8">
    <location>
        <begin position="561"/>
        <end position="582"/>
    </location>
</feature>
<evidence type="ECO:0000256" key="6">
    <source>
        <dbReference type="ARBA" id="ARBA00023136"/>
    </source>
</evidence>
<dbReference type="OrthoDB" id="1847170at2759"/>
<dbReference type="EnsemblPlants" id="TraesCS6B02G461800.1">
    <property type="protein sequence ID" value="TraesCS6B02G461800.1"/>
    <property type="gene ID" value="TraesCS6B02G461800"/>
</dbReference>
<keyword evidence="3" id="KW-0677">Repeat</keyword>
<dbReference type="KEGG" id="taes:123135234"/>
<dbReference type="OMA" id="CHELKDM"/>
<sequence>MASSTGVNAPPVTMEAKMIVATGHDHCQQLKDMLSKADPSTMVVVMASSNQTSTPKPHTPVMDSRLLAAACSGSSQDLESLLNGENLQASREETIGSSVMRRASGDEEAFLRESLLDAVTVHGDTLLHVVAASHDYGEDFLKKARIIHIKAQNLLLVQTNKGDTPLHCAARAGNSQMVSLLIDLAKGQDNNPNRLKALLETENKAKETALHEVVRFAHNDIVKLLMEENHELASLPKHGTSPLYLAILLENKIIAKTIYEFSKGFLSYSGPNGQNALHAAVLRGKDLTKMLLEWNIDLTIQRDEKGNTPLHFAAAVEQRFYNTMGRSIRLHLLKANSEALYQSDHNGSFPTHVAASIGATWAIRDFLKKSLNCAGLRDARGRTFLHVAVGKMNMTTVYYACRNRSLSWILNMQDNDGNTALHLAVKAGSLRVFCPLFGNRQVQLNLTNEKGETPLDIAYHNLPKRGIYYNQNSEAKIQLALEFAGAKRGVFRMDYFEEYDIVQARQDEKHQMEMVKDMTQNLCIGSVLIATVTFGASFAMPGGYRADDHTNGGTPTLAGRYAFDAFTLANAHAFTLSTMAIISLMSSGSPLHNTRTRKLNLRMAFYFMLISITSLVVAFAIGIYMMLAPVAHKTAVAVCVLSSLALFYQNLDFIVKNIVLIGPLCMRKGIAYTFILSTFSIMSNVVLEHWPILVIFCSTGRNYH</sequence>
<evidence type="ECO:0000313" key="11">
    <source>
        <dbReference type="Proteomes" id="UP000019116"/>
    </source>
</evidence>
<dbReference type="RefSeq" id="XP_044410233.1">
    <property type="nucleotide sequence ID" value="XM_044554298.1"/>
</dbReference>
<dbReference type="PaxDb" id="4565-Traes_6BL_C66D61246.1"/>
<evidence type="ECO:0000256" key="4">
    <source>
        <dbReference type="ARBA" id="ARBA00022989"/>
    </source>
</evidence>
<dbReference type="AlphaFoldDB" id="A0A3B6PTA9"/>
<feature type="transmembrane region" description="Helical" evidence="8">
    <location>
        <begin position="603"/>
        <end position="624"/>
    </location>
</feature>
<dbReference type="Proteomes" id="UP000019116">
    <property type="component" value="Chromosome 6B"/>
</dbReference>
<keyword evidence="6 8" id="KW-0472">Membrane</keyword>
<dbReference type="Pfam" id="PF00023">
    <property type="entry name" value="Ank"/>
    <property type="match status" value="1"/>
</dbReference>